<dbReference type="PROSITE" id="PS50234">
    <property type="entry name" value="VWFA"/>
    <property type="match status" value="1"/>
</dbReference>
<evidence type="ECO:0000259" key="2">
    <source>
        <dbReference type="PROSITE" id="PS50234"/>
    </source>
</evidence>
<accession>A0A3T0N304</accession>
<evidence type="ECO:0000313" key="3">
    <source>
        <dbReference type="EMBL" id="AZV78374.1"/>
    </source>
</evidence>
<dbReference type="EMBL" id="CP033219">
    <property type="protein sequence ID" value="AZV78374.1"/>
    <property type="molecule type" value="Genomic_DNA"/>
</dbReference>
<feature type="region of interest" description="Disordered" evidence="1">
    <location>
        <begin position="229"/>
        <end position="266"/>
    </location>
</feature>
<dbReference type="Pfam" id="PF13519">
    <property type="entry name" value="VWA_2"/>
    <property type="match status" value="1"/>
</dbReference>
<feature type="domain" description="VWFA" evidence="2">
    <location>
        <begin position="445"/>
        <end position="594"/>
    </location>
</feature>
<dbReference type="PANTHER" id="PTHR41248:SF1">
    <property type="entry name" value="NORD PROTEIN"/>
    <property type="match status" value="1"/>
</dbReference>
<dbReference type="Proteomes" id="UP000283063">
    <property type="component" value="Chromosome"/>
</dbReference>
<protein>
    <submittedName>
        <fullName evidence="3">VWA domain-containing protein</fullName>
    </submittedName>
</protein>
<dbReference type="SUPFAM" id="SSF53300">
    <property type="entry name" value="vWA-like"/>
    <property type="match status" value="1"/>
</dbReference>
<dbReference type="AlphaFoldDB" id="A0A3T0N304"/>
<keyword evidence="4" id="KW-1185">Reference proteome</keyword>
<organism evidence="3 4">
    <name type="scientific">Parasedimentitalea marina</name>
    <dbReference type="NCBI Taxonomy" id="2483033"/>
    <lineage>
        <taxon>Bacteria</taxon>
        <taxon>Pseudomonadati</taxon>
        <taxon>Pseudomonadota</taxon>
        <taxon>Alphaproteobacteria</taxon>
        <taxon>Rhodobacterales</taxon>
        <taxon>Paracoccaceae</taxon>
        <taxon>Parasedimentitalea</taxon>
    </lineage>
</organism>
<dbReference type="KEGG" id="sedi:EBB79_11130"/>
<dbReference type="PANTHER" id="PTHR41248">
    <property type="entry name" value="NORD PROTEIN"/>
    <property type="match status" value="1"/>
</dbReference>
<dbReference type="Gene3D" id="3.40.50.410">
    <property type="entry name" value="von Willebrand factor, type A domain"/>
    <property type="match status" value="1"/>
</dbReference>
<sequence>MAIHPLDLMDPEEAVGNIWHDYVTKVGAQPSFPEVAVQLCDIRPSLVLLFRALGGDGSVEIGEVPAIRSHHRQSVTRKLGNRGELQFLPRFDGERLGLPPLMEAFPEAEMNRAAYFWLVALAATRPVLPVLEGCDCLKDHAQIEAMATASDLAYQRCPGLRATYQRMCSFILATRPKLMLPREEARLERAICDQLNSPEASPLDIPAPQQSPKTYLPYTPVPIWLTLSAPGSGADAGEEEEGDNAGPPPGAATTNRKMAAREDRDEANRKDSFIFHRFESILSWVESMNLNRMVDDDENEDAQKAADDQDKIILSKHDDKKAATRLRMHLDLAPADADHERLSGVFTYPEWDHRQRIYMPDHTRVLEAEADANAPQGLAPDPRMLRAVRRQFEALRPRRILRPRQVEGSELDLDALITARVDLKADGTSSDRIYQSMRQIERDLSVGFLLDTSRSTEASVGDATVLDIARESLVALAGGIDASGDRLGIWGFSSLRRDRVFVRKCKDFDAPMSQQVTQKICGLTPCHYTRLGAAIRHTTAMLDQESSTRKLLLVLTDGKPNDLDHYEGIHGIEDSHMAVREARRLGHVVHGIVIDQDGQDWFARIFGRAGFTLLPDPTRLTRALPQIYRSLTQET</sequence>
<gene>
    <name evidence="3" type="ORF">EBB79_11130</name>
</gene>
<evidence type="ECO:0000256" key="1">
    <source>
        <dbReference type="SAM" id="MobiDB-lite"/>
    </source>
</evidence>
<dbReference type="InterPro" id="IPR036465">
    <property type="entry name" value="vWFA_dom_sf"/>
</dbReference>
<reference evidence="3 4" key="1">
    <citation type="submission" date="2018-10" db="EMBL/GenBank/DDBJ databases">
        <title>Parasedimentitalea marina sp. nov., a psychrophilic bacterium isolated from deep seawater of the New Britain Trench.</title>
        <authorList>
            <person name="Cao J."/>
        </authorList>
    </citation>
    <scope>NUCLEOTIDE SEQUENCE [LARGE SCALE GENOMIC DNA]</scope>
    <source>
        <strain evidence="3 4">W43</strain>
    </source>
</reference>
<dbReference type="CDD" id="cd01454">
    <property type="entry name" value="vWA_norD_type"/>
    <property type="match status" value="1"/>
</dbReference>
<proteinExistence type="predicted"/>
<evidence type="ECO:0000313" key="4">
    <source>
        <dbReference type="Proteomes" id="UP000283063"/>
    </source>
</evidence>
<dbReference type="OrthoDB" id="9758211at2"/>
<name>A0A3T0N304_9RHOB</name>
<dbReference type="RefSeq" id="WP_127748937.1">
    <property type="nucleotide sequence ID" value="NZ_CP033219.1"/>
</dbReference>
<dbReference type="InterPro" id="IPR051928">
    <property type="entry name" value="NorD/CobT"/>
</dbReference>
<dbReference type="SMART" id="SM00327">
    <property type="entry name" value="VWA"/>
    <property type="match status" value="1"/>
</dbReference>
<dbReference type="InterPro" id="IPR002035">
    <property type="entry name" value="VWF_A"/>
</dbReference>